<evidence type="ECO:0000256" key="1">
    <source>
        <dbReference type="SAM" id="MobiDB-lite"/>
    </source>
</evidence>
<gene>
    <name evidence="3" type="ORF">K491DRAFT_613688</name>
</gene>
<evidence type="ECO:0000313" key="4">
    <source>
        <dbReference type="Proteomes" id="UP000799324"/>
    </source>
</evidence>
<feature type="compositionally biased region" description="Low complexity" evidence="1">
    <location>
        <begin position="559"/>
        <end position="571"/>
    </location>
</feature>
<keyword evidence="2" id="KW-0732">Signal</keyword>
<reference evidence="3" key="1">
    <citation type="journal article" date="2020" name="Stud. Mycol.">
        <title>101 Dothideomycetes genomes: a test case for predicting lifestyles and emergence of pathogens.</title>
        <authorList>
            <person name="Haridas S."/>
            <person name="Albert R."/>
            <person name="Binder M."/>
            <person name="Bloem J."/>
            <person name="Labutti K."/>
            <person name="Salamov A."/>
            <person name="Andreopoulos B."/>
            <person name="Baker S."/>
            <person name="Barry K."/>
            <person name="Bills G."/>
            <person name="Bluhm B."/>
            <person name="Cannon C."/>
            <person name="Castanera R."/>
            <person name="Culley D."/>
            <person name="Daum C."/>
            <person name="Ezra D."/>
            <person name="Gonzalez J."/>
            <person name="Henrissat B."/>
            <person name="Kuo A."/>
            <person name="Liang C."/>
            <person name="Lipzen A."/>
            <person name="Lutzoni F."/>
            <person name="Magnuson J."/>
            <person name="Mondo S."/>
            <person name="Nolan M."/>
            <person name="Ohm R."/>
            <person name="Pangilinan J."/>
            <person name="Park H.-J."/>
            <person name="Ramirez L."/>
            <person name="Alfaro M."/>
            <person name="Sun H."/>
            <person name="Tritt A."/>
            <person name="Yoshinaga Y."/>
            <person name="Zwiers L.-H."/>
            <person name="Turgeon B."/>
            <person name="Goodwin S."/>
            <person name="Spatafora J."/>
            <person name="Crous P."/>
            <person name="Grigoriev I."/>
        </authorList>
    </citation>
    <scope>NUCLEOTIDE SEQUENCE</scope>
    <source>
        <strain evidence="3">CBS 122681</strain>
    </source>
</reference>
<dbReference type="EMBL" id="MU004567">
    <property type="protein sequence ID" value="KAF2647967.1"/>
    <property type="molecule type" value="Genomic_DNA"/>
</dbReference>
<dbReference type="Pfam" id="PF03659">
    <property type="entry name" value="Glyco_hydro_71"/>
    <property type="match status" value="1"/>
</dbReference>
<keyword evidence="4" id="KW-1185">Reference proteome</keyword>
<protein>
    <submittedName>
        <fullName evidence="3">Carbohydrate-binding module family 24 protein</fullName>
    </submittedName>
</protein>
<name>A0A6A6SLX7_9PLEO</name>
<dbReference type="InterPro" id="IPR005197">
    <property type="entry name" value="Glyco_hydro_71"/>
</dbReference>
<accession>A0A6A6SLX7</accession>
<dbReference type="GO" id="GO:0051118">
    <property type="term" value="F:glucan endo-1,3-alpha-glucosidase activity"/>
    <property type="evidence" value="ECO:0007669"/>
    <property type="project" value="InterPro"/>
</dbReference>
<dbReference type="Proteomes" id="UP000799324">
    <property type="component" value="Unassembled WGS sequence"/>
</dbReference>
<feature type="region of interest" description="Disordered" evidence="1">
    <location>
        <begin position="551"/>
        <end position="577"/>
    </location>
</feature>
<feature type="signal peptide" evidence="2">
    <location>
        <begin position="1"/>
        <end position="20"/>
    </location>
</feature>
<dbReference type="Gene3D" id="3.20.20.80">
    <property type="entry name" value="Glycosidases"/>
    <property type="match status" value="1"/>
</dbReference>
<proteinExistence type="predicted"/>
<evidence type="ECO:0000313" key="3">
    <source>
        <dbReference type="EMBL" id="KAF2647967.1"/>
    </source>
</evidence>
<feature type="chain" id="PRO_5025582839" evidence="2">
    <location>
        <begin position="21"/>
        <end position="679"/>
    </location>
</feature>
<organism evidence="3 4">
    <name type="scientific">Lophiostoma macrostomum CBS 122681</name>
    <dbReference type="NCBI Taxonomy" id="1314788"/>
    <lineage>
        <taxon>Eukaryota</taxon>
        <taxon>Fungi</taxon>
        <taxon>Dikarya</taxon>
        <taxon>Ascomycota</taxon>
        <taxon>Pezizomycotina</taxon>
        <taxon>Dothideomycetes</taxon>
        <taxon>Pleosporomycetidae</taxon>
        <taxon>Pleosporales</taxon>
        <taxon>Lophiostomataceae</taxon>
        <taxon>Lophiostoma</taxon>
    </lineage>
</organism>
<sequence length="679" mass="74347">MRSLLSVGVLCSLFGLRASGKAVFAHFMIGNTENYGSPDFESEISQAQEAHIDGFALNFAYADYTNDGSIERMFGAAERKGFKLIFSFDYAGNGPFPKEEVDYWLDMYLGSSAYFHHSTGQPLVSTFEGPESADDWIELKKKHNVFFMPSYSSLGAKEAMKTGVPDGLFSWAAWPKGPNDMTTEVDSSYCEFLDKIDCRGGKPYMMPVSPWFYTRIVLTAADLPGYDKNWLWRGDSLWFDRWTHAWTVQPEYVQIISWNDYGESHHIGDVREDALVAFDVGEAPFNYARGRPHAAWRMFLPYVIDIYKVGEAAISKEGISVWYHTNQGRACSSGGTTGNTAAQVQVEGQPADFSQDKIFVSALLGSTANLQIKIGDGSWDVISWDTTPDGNSGLYFGSTPFTGQGQVQVRVMRGPDQVVGLTGAAIDNTSRGCVGGFTNWNAWVGGTWASGGVSASSGDLSGCIRGTGDGDIKTLCEYACKYNYCPFGACTCTQRGKINNADKDAGKGAGYPNPGKECIYLGLCDYACDHGICPTNACNRDEANKGKCFIPPDTPPATPTKKPTTTAAPPEATDHGDPYAEDRDTWANHDKCWIYDPPNHEASVNQCLSGPCKKIVEDAEKEGRTTNYGCLGFWALDQPIPWEDDPSECRPAVCVHIPDYETAHIGKRTAVGRCQCDST</sequence>
<dbReference type="AlphaFoldDB" id="A0A6A6SLX7"/>
<dbReference type="OrthoDB" id="3257981at2759"/>
<dbReference type="CDD" id="cd11577">
    <property type="entry name" value="GH71"/>
    <property type="match status" value="1"/>
</dbReference>
<evidence type="ECO:0000256" key="2">
    <source>
        <dbReference type="SAM" id="SignalP"/>
    </source>
</evidence>